<dbReference type="GO" id="GO:0035870">
    <property type="term" value="F:dITP diphosphatase activity"/>
    <property type="evidence" value="ECO:0007669"/>
    <property type="project" value="UniProtKB-ARBA"/>
</dbReference>
<reference evidence="17" key="2">
    <citation type="journal article" date="2014" name="ISME J.">
        <title>Microbial stratification in low pH oxic and suboxic macroscopic growths along an acid mine drainage.</title>
        <authorList>
            <person name="Mendez-Garcia C."/>
            <person name="Mesa V."/>
            <person name="Sprenger R.R."/>
            <person name="Richter M."/>
            <person name="Diez M.S."/>
            <person name="Solano J."/>
            <person name="Bargiela R."/>
            <person name="Golyshina O.V."/>
            <person name="Manteca A."/>
            <person name="Ramos J.L."/>
            <person name="Gallego J.R."/>
            <person name="Llorente I."/>
            <person name="Martins Dos Santos V.A."/>
            <person name="Jensen O.N."/>
            <person name="Pelaez A.I."/>
            <person name="Sanchez J."/>
            <person name="Ferrer M."/>
        </authorList>
    </citation>
    <scope>NUCLEOTIDE SEQUENCE</scope>
</reference>
<evidence type="ECO:0000256" key="4">
    <source>
        <dbReference type="ARBA" id="ARBA00022723"/>
    </source>
</evidence>
<evidence type="ECO:0000256" key="15">
    <source>
        <dbReference type="ARBA" id="ARBA00083186"/>
    </source>
</evidence>
<dbReference type="Pfam" id="PF01725">
    <property type="entry name" value="Ham1p_like"/>
    <property type="match status" value="1"/>
</dbReference>
<evidence type="ECO:0000256" key="12">
    <source>
        <dbReference type="ARBA" id="ARBA00071289"/>
    </source>
</evidence>
<reference evidence="17" key="1">
    <citation type="submission" date="2013-08" db="EMBL/GenBank/DDBJ databases">
        <authorList>
            <person name="Mendez C."/>
            <person name="Richter M."/>
            <person name="Ferrer M."/>
            <person name="Sanchez J."/>
        </authorList>
    </citation>
    <scope>NUCLEOTIDE SEQUENCE</scope>
</reference>
<evidence type="ECO:0000256" key="16">
    <source>
        <dbReference type="ARBA" id="ARBA00083635"/>
    </source>
</evidence>
<dbReference type="EC" id="3.6.1.66" evidence="11"/>
<dbReference type="GO" id="GO:0005829">
    <property type="term" value="C:cytosol"/>
    <property type="evidence" value="ECO:0007669"/>
    <property type="project" value="TreeGrafter"/>
</dbReference>
<comment type="subunit">
    <text evidence="3">Homodimer.</text>
</comment>
<accession>T1BVM4</accession>
<sequence>MASRNRGKVRELASLLASLPWSLQSLDDVPGGTEISWDESGSTYRANAAIKAEAVCRGTGLPALADDSGIELEALGGFPGVRSARWLGDDATEAELRTALCARVADLAEDARGARFVCVLALAVPNSRGQRRVSFARGSVAGTLLPAPRGVGGFGYDPIFIPAGETVTMAEMPRAQKDRLSHRGRAARALIRIVSQGLLAGID</sequence>
<evidence type="ECO:0000256" key="1">
    <source>
        <dbReference type="ARBA" id="ARBA00001946"/>
    </source>
</evidence>
<evidence type="ECO:0000313" key="17">
    <source>
        <dbReference type="EMBL" id="EQD72628.1"/>
    </source>
</evidence>
<evidence type="ECO:0000256" key="10">
    <source>
        <dbReference type="ARBA" id="ARBA00052017"/>
    </source>
</evidence>
<keyword evidence="8" id="KW-0546">Nucleotide metabolism</keyword>
<comment type="caution">
    <text evidence="17">The sequence shown here is derived from an EMBL/GenBank/DDBJ whole genome shotgun (WGS) entry which is preliminary data.</text>
</comment>
<proteinExistence type="inferred from homology"/>
<dbReference type="GO" id="GO:0036222">
    <property type="term" value="F:XTP diphosphatase activity"/>
    <property type="evidence" value="ECO:0007669"/>
    <property type="project" value="UniProtKB-ARBA"/>
</dbReference>
<organism evidence="17">
    <name type="scientific">mine drainage metagenome</name>
    <dbReference type="NCBI Taxonomy" id="410659"/>
    <lineage>
        <taxon>unclassified sequences</taxon>
        <taxon>metagenomes</taxon>
        <taxon>ecological metagenomes</taxon>
    </lineage>
</organism>
<evidence type="ECO:0000256" key="14">
    <source>
        <dbReference type="ARBA" id="ARBA00078805"/>
    </source>
</evidence>
<dbReference type="CDD" id="cd00515">
    <property type="entry name" value="HAM1"/>
    <property type="match status" value="1"/>
</dbReference>
<dbReference type="Gene3D" id="3.90.950.10">
    <property type="match status" value="1"/>
</dbReference>
<dbReference type="SUPFAM" id="SSF52972">
    <property type="entry name" value="ITPase-like"/>
    <property type="match status" value="1"/>
</dbReference>
<evidence type="ECO:0000256" key="6">
    <source>
        <dbReference type="ARBA" id="ARBA00022801"/>
    </source>
</evidence>
<evidence type="ECO:0000256" key="13">
    <source>
        <dbReference type="ARBA" id="ARBA00075987"/>
    </source>
</evidence>
<dbReference type="EMBL" id="AUZX01003900">
    <property type="protein sequence ID" value="EQD72628.1"/>
    <property type="molecule type" value="Genomic_DNA"/>
</dbReference>
<keyword evidence="6" id="KW-0378">Hydrolase</keyword>
<comment type="catalytic activity">
    <reaction evidence="9">
        <text>dITP + H2O = dIMP + diphosphate + H(+)</text>
        <dbReference type="Rhea" id="RHEA:28342"/>
        <dbReference type="ChEBI" id="CHEBI:15377"/>
        <dbReference type="ChEBI" id="CHEBI:15378"/>
        <dbReference type="ChEBI" id="CHEBI:33019"/>
        <dbReference type="ChEBI" id="CHEBI:61194"/>
        <dbReference type="ChEBI" id="CHEBI:61382"/>
        <dbReference type="EC" id="3.6.1.66"/>
    </reaction>
</comment>
<dbReference type="InterPro" id="IPR002637">
    <property type="entry name" value="RdgB/HAM1"/>
</dbReference>
<evidence type="ECO:0000256" key="8">
    <source>
        <dbReference type="ARBA" id="ARBA00023080"/>
    </source>
</evidence>
<dbReference type="GO" id="GO:0000166">
    <property type="term" value="F:nucleotide binding"/>
    <property type="evidence" value="ECO:0007669"/>
    <property type="project" value="UniProtKB-KW"/>
</dbReference>
<evidence type="ECO:0000256" key="9">
    <source>
        <dbReference type="ARBA" id="ARBA00051875"/>
    </source>
</evidence>
<dbReference type="GO" id="GO:0017111">
    <property type="term" value="F:ribonucleoside triphosphate phosphatase activity"/>
    <property type="evidence" value="ECO:0007669"/>
    <property type="project" value="InterPro"/>
</dbReference>
<evidence type="ECO:0000256" key="2">
    <source>
        <dbReference type="ARBA" id="ARBA00008023"/>
    </source>
</evidence>
<comment type="similarity">
    <text evidence="2">Belongs to the HAM1 NTPase family.</text>
</comment>
<dbReference type="GO" id="GO:0046872">
    <property type="term" value="F:metal ion binding"/>
    <property type="evidence" value="ECO:0007669"/>
    <property type="project" value="UniProtKB-KW"/>
</dbReference>
<dbReference type="InterPro" id="IPR020922">
    <property type="entry name" value="dITP/XTP_pyrophosphatase"/>
</dbReference>
<keyword evidence="5" id="KW-0547">Nucleotide-binding</keyword>
<evidence type="ECO:0000256" key="3">
    <source>
        <dbReference type="ARBA" id="ARBA00011738"/>
    </source>
</evidence>
<dbReference type="PANTHER" id="PTHR11067:SF9">
    <property type="entry name" value="INOSINE TRIPHOSPHATE PYROPHOSPHATASE"/>
    <property type="match status" value="1"/>
</dbReference>
<dbReference type="PANTHER" id="PTHR11067">
    <property type="entry name" value="INOSINE TRIPHOSPHATE PYROPHOSPHATASE/HAM1 PROTEIN"/>
    <property type="match status" value="1"/>
</dbReference>
<evidence type="ECO:0000256" key="5">
    <source>
        <dbReference type="ARBA" id="ARBA00022741"/>
    </source>
</evidence>
<name>T1BVM4_9ZZZZ</name>
<evidence type="ECO:0000256" key="11">
    <source>
        <dbReference type="ARBA" id="ARBA00066468"/>
    </source>
</evidence>
<comment type="cofactor">
    <cofactor evidence="1">
        <name>Mg(2+)</name>
        <dbReference type="ChEBI" id="CHEBI:18420"/>
    </cofactor>
</comment>
<keyword evidence="4" id="KW-0479">Metal-binding</keyword>
<dbReference type="InterPro" id="IPR029001">
    <property type="entry name" value="ITPase-like_fam"/>
</dbReference>
<evidence type="ECO:0000256" key="7">
    <source>
        <dbReference type="ARBA" id="ARBA00022842"/>
    </source>
</evidence>
<keyword evidence="7" id="KW-0460">Magnesium</keyword>
<protein>
    <recommendedName>
        <fullName evidence="12">dITP/XTP pyrophosphatase</fullName>
        <ecNumber evidence="11">3.6.1.66</ecNumber>
    </recommendedName>
    <alternativeName>
        <fullName evidence="13">Non-canonical purine NTP pyrophosphatase</fullName>
    </alternativeName>
    <alternativeName>
        <fullName evidence="14">Non-standard purine NTP pyrophosphatase</fullName>
    </alternativeName>
    <alternativeName>
        <fullName evidence="16">Nucleoside-triphosphate diphosphatase</fullName>
    </alternativeName>
    <alternativeName>
        <fullName evidence="15">Nucleoside-triphosphate pyrophosphatase</fullName>
    </alternativeName>
</protein>
<gene>
    <name evidence="17" type="ORF">B1A_05359</name>
</gene>
<comment type="catalytic activity">
    <reaction evidence="10">
        <text>XTP + H2O = XMP + diphosphate + H(+)</text>
        <dbReference type="Rhea" id="RHEA:28610"/>
        <dbReference type="ChEBI" id="CHEBI:15377"/>
        <dbReference type="ChEBI" id="CHEBI:15378"/>
        <dbReference type="ChEBI" id="CHEBI:33019"/>
        <dbReference type="ChEBI" id="CHEBI:57464"/>
        <dbReference type="ChEBI" id="CHEBI:61314"/>
        <dbReference type="EC" id="3.6.1.66"/>
    </reaction>
</comment>
<dbReference type="AlphaFoldDB" id="T1BVM4"/>
<dbReference type="GO" id="GO:0036220">
    <property type="term" value="F:ITP diphosphatase activity"/>
    <property type="evidence" value="ECO:0007669"/>
    <property type="project" value="UniProtKB-EC"/>
</dbReference>
<dbReference type="GO" id="GO:0009117">
    <property type="term" value="P:nucleotide metabolic process"/>
    <property type="evidence" value="ECO:0007669"/>
    <property type="project" value="UniProtKB-KW"/>
</dbReference>
<dbReference type="GO" id="GO:0009146">
    <property type="term" value="P:purine nucleoside triphosphate catabolic process"/>
    <property type="evidence" value="ECO:0007669"/>
    <property type="project" value="UniProtKB-ARBA"/>
</dbReference>
<dbReference type="HAMAP" id="MF_01405">
    <property type="entry name" value="Non_canon_purine_NTPase"/>
    <property type="match status" value="1"/>
</dbReference>
<dbReference type="FunFam" id="3.90.950.10:FF:000001">
    <property type="entry name" value="dITP/XTP pyrophosphatase"/>
    <property type="match status" value="1"/>
</dbReference>